<dbReference type="AlphaFoldDB" id="A0A0K1W2G0"/>
<sequence length="147" mass="18245">MESLKKQWTNLIKNYITNKYEDVEFLFESNYKEIDYFYNKNNLKTHLHSDLVIKTKTNWFVFKFYTDDDYEYRFLEKNNNFYKVNRTNRLWSRIKDNLVRTYKINKIHLDNFNQLDNKFFIIASYIEFDEFSDSIFGLKIDEISKKI</sequence>
<dbReference type="RefSeq" id="WP_075058447.1">
    <property type="nucleotide sequence ID" value="NZ_CP012357.1"/>
</dbReference>
<proteinExistence type="predicted"/>
<evidence type="ECO:0000313" key="1">
    <source>
        <dbReference type="EMBL" id="AKX34358.1"/>
    </source>
</evidence>
<accession>A0A0K1W2G0</accession>
<protein>
    <submittedName>
        <fullName evidence="1">Uncharacterized protein</fullName>
    </submittedName>
</protein>
<gene>
    <name evidence="1" type="ORF">SLITO_v1c07330</name>
</gene>
<name>A0A0K1W2G0_9MOLU</name>
<dbReference type="EMBL" id="CP012357">
    <property type="protein sequence ID" value="AKX34358.1"/>
    <property type="molecule type" value="Genomic_DNA"/>
</dbReference>
<reference evidence="1 2" key="1">
    <citation type="journal article" date="2015" name="Genome Announc.">
        <title>Complete Genome Sequence of Spiroplasma litorale TN-1T (DSM 21781), a Bacterium Isolated from a Green-Eyed Horsefly (Tabanus nigrovittatus).</title>
        <authorList>
            <person name="Lo W.S."/>
            <person name="Lai Y.C."/>
            <person name="Lien Y.W."/>
            <person name="Wang T.H."/>
            <person name="Kuo C.H."/>
        </authorList>
    </citation>
    <scope>NUCLEOTIDE SEQUENCE [LARGE SCALE GENOMIC DNA]</scope>
    <source>
        <strain evidence="1 2">TN-1</strain>
    </source>
</reference>
<dbReference type="Proteomes" id="UP000067476">
    <property type="component" value="Chromosome"/>
</dbReference>
<organism evidence="1 2">
    <name type="scientific">Spiroplasma litorale</name>
    <dbReference type="NCBI Taxonomy" id="216942"/>
    <lineage>
        <taxon>Bacteria</taxon>
        <taxon>Bacillati</taxon>
        <taxon>Mycoplasmatota</taxon>
        <taxon>Mollicutes</taxon>
        <taxon>Entomoplasmatales</taxon>
        <taxon>Spiroplasmataceae</taxon>
        <taxon>Spiroplasma</taxon>
    </lineage>
</organism>
<evidence type="ECO:0000313" key="2">
    <source>
        <dbReference type="Proteomes" id="UP000067476"/>
    </source>
</evidence>
<dbReference type="KEGG" id="sll:SLITO_v1c07330"/>
<dbReference type="PATRIC" id="fig|216942.3.peg.745"/>
<keyword evidence="2" id="KW-1185">Reference proteome</keyword>